<dbReference type="Proteomes" id="UP000192634">
    <property type="component" value="Unassembled WGS sequence"/>
</dbReference>
<gene>
    <name evidence="1" type="ORF">SAMN06296429_10557</name>
</gene>
<accession>A0A1W2A499</accession>
<reference evidence="1 2" key="1">
    <citation type="submission" date="2017-04" db="EMBL/GenBank/DDBJ databases">
        <authorList>
            <person name="Afonso C.L."/>
            <person name="Miller P.J."/>
            <person name="Scott M.A."/>
            <person name="Spackman E."/>
            <person name="Goraichik I."/>
            <person name="Dimitrov K.M."/>
            <person name="Suarez D.L."/>
            <person name="Swayne D.E."/>
        </authorList>
    </citation>
    <scope>NUCLEOTIDE SEQUENCE [LARGE SCALE GENOMIC DNA]</scope>
    <source>
        <strain evidence="1 2">CGMCC 1.12511</strain>
    </source>
</reference>
<protein>
    <recommendedName>
        <fullName evidence="3">DUF2332 domain-containing protein</fullName>
    </recommendedName>
</protein>
<evidence type="ECO:0000313" key="1">
    <source>
        <dbReference type="EMBL" id="SMC55241.1"/>
    </source>
</evidence>
<evidence type="ECO:0000313" key="2">
    <source>
        <dbReference type="Proteomes" id="UP000192634"/>
    </source>
</evidence>
<dbReference type="AlphaFoldDB" id="A0A1W2A499"/>
<dbReference type="Pfam" id="PF10094">
    <property type="entry name" value="DUF2332"/>
    <property type="match status" value="1"/>
</dbReference>
<evidence type="ECO:0008006" key="3">
    <source>
        <dbReference type="Google" id="ProtNLM"/>
    </source>
</evidence>
<sequence>MRAMDDLADVVDFYRHFAQQEAKGESRTFELWAAGVADDPEVLALLEQLPSAKRQPNLVFGAARWHRAVTPSGYADPGALRETLLTRWPQVRETILARSTQTNEVARCATLLPVLGGLEGPLALLEVGASAGLCLHPDRWSYRYLDDAGAQVARVDPSSGPSPVVLDCTVRGPAAIPPSLPEVVWRGGIDLNPLDLSVPDTARWLETLVWPEHEDRRARLAAACRVVADAPVDITRGDLLADLDAVVDRARSQAPDATLVLFHSAVIAYLDDAGRRQWQQLAHDVVARVRAAGGRAHWVSNEGASVLPDVTATATCAGEGSDFCLGLDGSAVGWTHGHGRRLTVC</sequence>
<dbReference type="RefSeq" id="WP_200811176.1">
    <property type="nucleotide sequence ID" value="NZ_FWXN01000005.1"/>
</dbReference>
<dbReference type="InterPro" id="IPR011200">
    <property type="entry name" value="UCP012608"/>
</dbReference>
<name>A0A1W2A499_9MICO</name>
<proteinExistence type="predicted"/>
<organism evidence="1 2">
    <name type="scientific">Janibacter indicus</name>
    <dbReference type="NCBI Taxonomy" id="857417"/>
    <lineage>
        <taxon>Bacteria</taxon>
        <taxon>Bacillati</taxon>
        <taxon>Actinomycetota</taxon>
        <taxon>Actinomycetes</taxon>
        <taxon>Micrococcales</taxon>
        <taxon>Intrasporangiaceae</taxon>
        <taxon>Janibacter</taxon>
    </lineage>
</organism>
<dbReference type="EMBL" id="FWXN01000005">
    <property type="protein sequence ID" value="SMC55241.1"/>
    <property type="molecule type" value="Genomic_DNA"/>
</dbReference>